<dbReference type="InterPro" id="IPR051261">
    <property type="entry name" value="NLR"/>
</dbReference>
<dbReference type="PANTHER" id="PTHR24106">
    <property type="entry name" value="NACHT, LRR AND CARD DOMAINS-CONTAINING"/>
    <property type="match status" value="1"/>
</dbReference>
<evidence type="ECO:0000256" key="2">
    <source>
        <dbReference type="ARBA" id="ARBA00022737"/>
    </source>
</evidence>
<organism evidence="3 4">
    <name type="scientific">Oryzias sinensis</name>
    <name type="common">Chinese medaka</name>
    <dbReference type="NCBI Taxonomy" id="183150"/>
    <lineage>
        <taxon>Eukaryota</taxon>
        <taxon>Metazoa</taxon>
        <taxon>Chordata</taxon>
        <taxon>Craniata</taxon>
        <taxon>Vertebrata</taxon>
        <taxon>Euteleostomi</taxon>
        <taxon>Actinopterygii</taxon>
        <taxon>Neopterygii</taxon>
        <taxon>Teleostei</taxon>
        <taxon>Neoteleostei</taxon>
        <taxon>Acanthomorphata</taxon>
        <taxon>Ovalentaria</taxon>
        <taxon>Atherinomorphae</taxon>
        <taxon>Beloniformes</taxon>
        <taxon>Adrianichthyidae</taxon>
        <taxon>Oryziinae</taxon>
        <taxon>Oryzias</taxon>
    </lineage>
</organism>
<dbReference type="Proteomes" id="UP000694383">
    <property type="component" value="Unplaced"/>
</dbReference>
<dbReference type="InterPro" id="IPR032675">
    <property type="entry name" value="LRR_dom_sf"/>
</dbReference>
<evidence type="ECO:0000313" key="3">
    <source>
        <dbReference type="Ensembl" id="ENSOSIP00000017978.1"/>
    </source>
</evidence>
<proteinExistence type="predicted"/>
<dbReference type="SUPFAM" id="SSF52047">
    <property type="entry name" value="RNI-like"/>
    <property type="match status" value="1"/>
</dbReference>
<name>A0A8C7XUJ2_9TELE</name>
<keyword evidence="4" id="KW-1185">Reference proteome</keyword>
<dbReference type="Ensembl" id="ENSOSIT00000018987.1">
    <property type="protein sequence ID" value="ENSOSIP00000017978.1"/>
    <property type="gene ID" value="ENSOSIG00000009795.1"/>
</dbReference>
<dbReference type="AlphaFoldDB" id="A0A8C7XUJ2"/>
<dbReference type="Gene3D" id="3.80.10.10">
    <property type="entry name" value="Ribonuclease Inhibitor"/>
    <property type="match status" value="1"/>
</dbReference>
<keyword evidence="1" id="KW-0433">Leucine-rich repeat</keyword>
<evidence type="ECO:0000313" key="4">
    <source>
        <dbReference type="Proteomes" id="UP000694383"/>
    </source>
</evidence>
<evidence type="ECO:0000256" key="1">
    <source>
        <dbReference type="ARBA" id="ARBA00022614"/>
    </source>
</evidence>
<accession>A0A8C7XUJ2</accession>
<reference evidence="3" key="1">
    <citation type="submission" date="2025-08" db="UniProtKB">
        <authorList>
            <consortium name="Ensembl"/>
        </authorList>
    </citation>
    <scope>IDENTIFICATION</scope>
</reference>
<keyword evidence="2" id="KW-0677">Repeat</keyword>
<sequence>MSLQPELILDLRSPVSVFFSLHRLPGCDLSETHWEIVASALKSNPSHLTELHLYDNNVEGLSVKVLCSGLESPNCRLQTLSLNMLSGIPPEGACRKKTTTAAMMLFSC</sequence>
<dbReference type="GeneTree" id="ENSGT01150000290226"/>
<reference evidence="3" key="2">
    <citation type="submission" date="2025-09" db="UniProtKB">
        <authorList>
            <consortium name="Ensembl"/>
        </authorList>
    </citation>
    <scope>IDENTIFICATION</scope>
</reference>
<protein>
    <submittedName>
        <fullName evidence="3">Uncharacterized protein</fullName>
    </submittedName>
</protein>